<dbReference type="AlphaFoldDB" id="A0A1X7A0W5"/>
<proteinExistence type="predicted"/>
<evidence type="ECO:0000313" key="3">
    <source>
        <dbReference type="Proteomes" id="UP000193570"/>
    </source>
</evidence>
<dbReference type="Proteomes" id="UP000193570">
    <property type="component" value="Unassembled WGS sequence"/>
</dbReference>
<protein>
    <submittedName>
        <fullName evidence="2">Uncharacterized protein</fullName>
    </submittedName>
</protein>
<accession>A0A1X7A0W5</accession>
<feature type="region of interest" description="Disordered" evidence="1">
    <location>
        <begin position="62"/>
        <end position="92"/>
    </location>
</feature>
<name>A0A1X7A0W5_9RHOB</name>
<evidence type="ECO:0000256" key="1">
    <source>
        <dbReference type="SAM" id="MobiDB-lite"/>
    </source>
</evidence>
<dbReference type="EMBL" id="FWFK01000007">
    <property type="protein sequence ID" value="SLN66860.1"/>
    <property type="molecule type" value="Genomic_DNA"/>
</dbReference>
<sequence>MEGLSTAPVRGRPLGVDVECAVAVGPAGVPHVRRLRVDPAAGARIGPETDGRAAEAARSCAGSAVEDRTGRHAPTGHRLGLKTPCAEAATWE</sequence>
<reference evidence="2 3" key="1">
    <citation type="submission" date="2017-03" db="EMBL/GenBank/DDBJ databases">
        <authorList>
            <person name="Afonso C.L."/>
            <person name="Miller P.J."/>
            <person name="Scott M.A."/>
            <person name="Spackman E."/>
            <person name="Goraichik I."/>
            <person name="Dimitrov K.M."/>
            <person name="Suarez D.L."/>
            <person name="Swayne D.E."/>
        </authorList>
    </citation>
    <scope>NUCLEOTIDE SEQUENCE [LARGE SCALE GENOMIC DNA]</scope>
    <source>
        <strain evidence="2 3">CECT 8625</strain>
    </source>
</reference>
<gene>
    <name evidence="2" type="ORF">ROJ8625_03406</name>
</gene>
<keyword evidence="3" id="KW-1185">Reference proteome</keyword>
<evidence type="ECO:0000313" key="2">
    <source>
        <dbReference type="EMBL" id="SLN66860.1"/>
    </source>
</evidence>
<organism evidence="2 3">
    <name type="scientific">Roseivivax jejudonensis</name>
    <dbReference type="NCBI Taxonomy" id="1529041"/>
    <lineage>
        <taxon>Bacteria</taxon>
        <taxon>Pseudomonadati</taxon>
        <taxon>Pseudomonadota</taxon>
        <taxon>Alphaproteobacteria</taxon>
        <taxon>Rhodobacterales</taxon>
        <taxon>Roseobacteraceae</taxon>
        <taxon>Roseivivax</taxon>
    </lineage>
</organism>